<evidence type="ECO:0000313" key="1">
    <source>
        <dbReference type="EMBL" id="CRK83605.1"/>
    </source>
</evidence>
<dbReference type="InterPro" id="IPR011697">
    <property type="entry name" value="Peptidase_C26"/>
</dbReference>
<dbReference type="SUPFAM" id="SSF52317">
    <property type="entry name" value="Class I glutamine amidotransferase-like"/>
    <property type="match status" value="1"/>
</dbReference>
<dbReference type="GO" id="GO:0033969">
    <property type="term" value="F:gamma-glutamyl-gamma-aminobutyrate hydrolase activity"/>
    <property type="evidence" value="ECO:0007669"/>
    <property type="project" value="TreeGrafter"/>
</dbReference>
<dbReference type="STRING" id="1499688.BN000_03577"/>
<reference evidence="2" key="1">
    <citation type="submission" date="2015-05" db="EMBL/GenBank/DDBJ databases">
        <authorList>
            <person name="Urmite Genomes"/>
        </authorList>
    </citation>
    <scope>NUCLEOTIDE SEQUENCE [LARGE SCALE GENOMIC DNA]</scope>
    <source>
        <strain evidence="2">LF1</strain>
    </source>
</reference>
<dbReference type="InterPro" id="IPR029062">
    <property type="entry name" value="Class_I_gatase-like"/>
</dbReference>
<dbReference type="GO" id="GO:0005829">
    <property type="term" value="C:cytosol"/>
    <property type="evidence" value="ECO:0007669"/>
    <property type="project" value="TreeGrafter"/>
</dbReference>
<protein>
    <submittedName>
        <fullName evidence="1">Peptidase C26</fullName>
    </submittedName>
</protein>
<name>A0A0U1P012_9BACI</name>
<gene>
    <name evidence="1" type="ORF">BN000_03577</name>
</gene>
<keyword evidence="2" id="KW-1185">Reference proteome</keyword>
<dbReference type="CDD" id="cd01745">
    <property type="entry name" value="GATase1_2"/>
    <property type="match status" value="1"/>
</dbReference>
<dbReference type="Pfam" id="PF07722">
    <property type="entry name" value="Peptidase_C26"/>
    <property type="match status" value="1"/>
</dbReference>
<dbReference type="PANTHER" id="PTHR43235">
    <property type="entry name" value="GLUTAMINE AMIDOTRANSFERASE PB2B2.05-RELATED"/>
    <property type="match status" value="1"/>
</dbReference>
<organism evidence="1 2">
    <name type="scientific">Neobacillus massiliamazoniensis</name>
    <dbReference type="NCBI Taxonomy" id="1499688"/>
    <lineage>
        <taxon>Bacteria</taxon>
        <taxon>Bacillati</taxon>
        <taxon>Bacillota</taxon>
        <taxon>Bacilli</taxon>
        <taxon>Bacillales</taxon>
        <taxon>Bacillaceae</taxon>
        <taxon>Neobacillus</taxon>
    </lineage>
</organism>
<proteinExistence type="predicted"/>
<dbReference type="GO" id="GO:0006598">
    <property type="term" value="P:polyamine catabolic process"/>
    <property type="evidence" value="ECO:0007669"/>
    <property type="project" value="TreeGrafter"/>
</dbReference>
<dbReference type="EMBL" id="CVRB01000003">
    <property type="protein sequence ID" value="CRK83605.1"/>
    <property type="molecule type" value="Genomic_DNA"/>
</dbReference>
<dbReference type="RefSeq" id="WP_176699848.1">
    <property type="nucleotide sequence ID" value="NZ_CVRB01000003.1"/>
</dbReference>
<dbReference type="PANTHER" id="PTHR43235:SF1">
    <property type="entry name" value="GLUTAMINE AMIDOTRANSFERASE PB2B2.05-RELATED"/>
    <property type="match status" value="1"/>
</dbReference>
<dbReference type="InterPro" id="IPR044668">
    <property type="entry name" value="PuuD-like"/>
</dbReference>
<dbReference type="Gene3D" id="3.40.50.880">
    <property type="match status" value="1"/>
</dbReference>
<sequence length="252" mass="28390">MSTIFNGNRPKIGISSWRRDLPTFLGEKTDLFTLDPDYAKSVWLAGGIPVLIPQTSIDLIQDYVDLLDGLIVSGGGDISPLVYGEVDTGQSYDVNVETDRFEIALIHEAAKRNLPTLGICRGLQLLQVAFGGKMLQDLHEKFPNHPKTKGSAEEILNQRHVVDFSEDCMFAQIYRSTHHIVNTIHHQCVQSVGKGFRPVGWSEDGIIEAVESETSWFALGVQWHPEKMKSPQEQELFRYFIQSIDHLTKKKV</sequence>
<evidence type="ECO:0000313" key="2">
    <source>
        <dbReference type="Proteomes" id="UP000199087"/>
    </source>
</evidence>
<accession>A0A0U1P012</accession>
<dbReference type="PROSITE" id="PS51273">
    <property type="entry name" value="GATASE_TYPE_1"/>
    <property type="match status" value="1"/>
</dbReference>
<dbReference type="Proteomes" id="UP000199087">
    <property type="component" value="Unassembled WGS sequence"/>
</dbReference>
<dbReference type="AlphaFoldDB" id="A0A0U1P012"/>